<sequence>MLCVISPAKSLDFTTPAPTAAYTQPSLLEMSQPLIDRLREFTPAEIGALMKISDTLAALNATRYAQWQTPFQLGDDEHPAKQALFAFTGDVYTGMDALRFSEEEIARAQRQLRILSGLYGVLRPLDLMMPYRLEMGTRLTTSAGRTLYDYWGAVITDTLRQAMQDADTDVVVNLASNEYFKAVDVKRLGARLITPVFKDEKNGEFKIISFHAKKARGAMAAWIIREGLDEPEQLKAFDGMGYQYSAAHSRSDTWVFTR</sequence>
<dbReference type="GO" id="GO:0033194">
    <property type="term" value="P:response to hydroperoxide"/>
    <property type="evidence" value="ECO:0007669"/>
    <property type="project" value="TreeGrafter"/>
</dbReference>
<dbReference type="Pfam" id="PF03883">
    <property type="entry name" value="H2O2_YaaD"/>
    <property type="match status" value="1"/>
</dbReference>
<dbReference type="EMBL" id="AP018933">
    <property type="protein sequence ID" value="BBG29489.1"/>
    <property type="molecule type" value="Genomic_DNA"/>
</dbReference>
<evidence type="ECO:0000313" key="2">
    <source>
        <dbReference type="EMBL" id="BBG29489.1"/>
    </source>
</evidence>
<protein>
    <recommendedName>
        <fullName evidence="1">UPF0246 protein ZBT109_0713</fullName>
    </recommendedName>
</protein>
<comment type="similarity">
    <text evidence="1">Belongs to the UPF0246 family.</text>
</comment>
<evidence type="ECO:0000256" key="1">
    <source>
        <dbReference type="HAMAP-Rule" id="MF_00652"/>
    </source>
</evidence>
<dbReference type="RefSeq" id="WP_027705299.1">
    <property type="nucleotide sequence ID" value="NZ_AP018933.1"/>
</dbReference>
<proteinExistence type="inferred from homology"/>
<dbReference type="GO" id="GO:0005829">
    <property type="term" value="C:cytosol"/>
    <property type="evidence" value="ECO:0007669"/>
    <property type="project" value="TreeGrafter"/>
</dbReference>
<gene>
    <name evidence="2" type="ORF">ZBT109_0713</name>
</gene>
<dbReference type="AlphaFoldDB" id="A0A348HCY7"/>
<dbReference type="HAMAP" id="MF_00652">
    <property type="entry name" value="UPF0246"/>
    <property type="match status" value="1"/>
</dbReference>
<dbReference type="Proteomes" id="UP000267342">
    <property type="component" value="Chromosome"/>
</dbReference>
<dbReference type="NCBIfam" id="NF002542">
    <property type="entry name" value="PRK02101.1-3"/>
    <property type="match status" value="1"/>
</dbReference>
<evidence type="ECO:0000313" key="3">
    <source>
        <dbReference type="Proteomes" id="UP000267342"/>
    </source>
</evidence>
<organism evidence="2 3">
    <name type="scientific">Zymobacter palmae</name>
    <dbReference type="NCBI Taxonomy" id="33074"/>
    <lineage>
        <taxon>Bacteria</taxon>
        <taxon>Pseudomonadati</taxon>
        <taxon>Pseudomonadota</taxon>
        <taxon>Gammaproteobacteria</taxon>
        <taxon>Oceanospirillales</taxon>
        <taxon>Halomonadaceae</taxon>
        <taxon>Zymobacter group</taxon>
        <taxon>Zymobacter</taxon>
    </lineage>
</organism>
<keyword evidence="3" id="KW-1185">Reference proteome</keyword>
<reference evidence="2 3" key="1">
    <citation type="submission" date="2018-09" db="EMBL/GenBank/DDBJ databases">
        <title>Zymobacter palmae IAM14233 (=T109) whole genome analysis.</title>
        <authorList>
            <person name="Yanase H."/>
        </authorList>
    </citation>
    <scope>NUCLEOTIDE SEQUENCE [LARGE SCALE GENOMIC DNA]</scope>
    <source>
        <strain evidence="2 3">IAM14233</strain>
    </source>
</reference>
<name>A0A348HCY7_9GAMM</name>
<dbReference type="OrthoDB" id="9777133at2"/>
<dbReference type="PANTHER" id="PTHR30283">
    <property type="entry name" value="PEROXIDE STRESS RESPONSE PROTEIN YAAA"/>
    <property type="match status" value="1"/>
</dbReference>
<accession>A0A348HCY7</accession>
<dbReference type="InterPro" id="IPR005583">
    <property type="entry name" value="YaaA"/>
</dbReference>
<dbReference type="PANTHER" id="PTHR30283:SF4">
    <property type="entry name" value="PEROXIDE STRESS RESISTANCE PROTEIN YAAA"/>
    <property type="match status" value="1"/>
</dbReference>
<dbReference type="STRING" id="1123510.GCA_000620025_02225"/>
<dbReference type="KEGG" id="zpl:ZBT109_0713"/>